<dbReference type="InterPro" id="IPR023799">
    <property type="entry name" value="RbfA_dom_sf"/>
</dbReference>
<comment type="subcellular location">
    <subcellularLocation>
        <location evidence="2">Cytoplasm</location>
    </subcellularLocation>
</comment>
<reference evidence="3" key="1">
    <citation type="journal article" date="2020" name="mSystems">
        <title>Genome- and Community-Level Interaction Insights into Carbon Utilization and Element Cycling Functions of Hydrothermarchaeota in Hydrothermal Sediment.</title>
        <authorList>
            <person name="Zhou Z."/>
            <person name="Liu Y."/>
            <person name="Xu W."/>
            <person name="Pan J."/>
            <person name="Luo Z.H."/>
            <person name="Li M."/>
        </authorList>
    </citation>
    <scope>NUCLEOTIDE SEQUENCE</scope>
    <source>
        <strain evidence="3">HyVt-388</strain>
    </source>
</reference>
<evidence type="ECO:0000256" key="1">
    <source>
        <dbReference type="ARBA" id="ARBA00022517"/>
    </source>
</evidence>
<evidence type="ECO:0000313" key="4">
    <source>
        <dbReference type="Proteomes" id="UP000885826"/>
    </source>
</evidence>
<comment type="function">
    <text evidence="2">One of several proteins that assist in the late maturation steps of the functional core of the 30S ribosomal subunit. Associates with free 30S ribosomal subunits (but not with 30S subunits that are part of 70S ribosomes or polysomes). Required for efficient processing of 16S rRNA. May interact with the 5'-terminal helix region of 16S rRNA.</text>
</comment>
<dbReference type="InterPro" id="IPR015946">
    <property type="entry name" value="KH_dom-like_a/b"/>
</dbReference>
<accession>A0A9C9EMK6</accession>
<organism evidence="3 4">
    <name type="scientific">candidate division WOR-3 bacterium</name>
    <dbReference type="NCBI Taxonomy" id="2052148"/>
    <lineage>
        <taxon>Bacteria</taxon>
        <taxon>Bacteria division WOR-3</taxon>
    </lineage>
</organism>
<dbReference type="GO" id="GO:0005829">
    <property type="term" value="C:cytosol"/>
    <property type="evidence" value="ECO:0007669"/>
    <property type="project" value="TreeGrafter"/>
</dbReference>
<name>A0A9C9EMK6_UNCW3</name>
<dbReference type="GO" id="GO:0030490">
    <property type="term" value="P:maturation of SSU-rRNA"/>
    <property type="evidence" value="ECO:0007669"/>
    <property type="project" value="UniProtKB-UniRule"/>
</dbReference>
<comment type="similarity">
    <text evidence="2">Belongs to the RbfA family.</text>
</comment>
<gene>
    <name evidence="2 3" type="primary">rbfA</name>
    <name evidence="3" type="ORF">ENI34_07305</name>
</gene>
<dbReference type="GO" id="GO:0043024">
    <property type="term" value="F:ribosomal small subunit binding"/>
    <property type="evidence" value="ECO:0007669"/>
    <property type="project" value="TreeGrafter"/>
</dbReference>
<dbReference type="Pfam" id="PF02033">
    <property type="entry name" value="RBFA"/>
    <property type="match status" value="1"/>
</dbReference>
<dbReference type="PROSITE" id="PS01319">
    <property type="entry name" value="RBFA"/>
    <property type="match status" value="1"/>
</dbReference>
<dbReference type="NCBIfam" id="TIGR00082">
    <property type="entry name" value="rbfA"/>
    <property type="match status" value="1"/>
</dbReference>
<evidence type="ECO:0000256" key="2">
    <source>
        <dbReference type="HAMAP-Rule" id="MF_00003"/>
    </source>
</evidence>
<dbReference type="AlphaFoldDB" id="A0A9C9EMK6"/>
<keyword evidence="1 2" id="KW-0690">Ribosome biogenesis</keyword>
<dbReference type="PANTHER" id="PTHR33515">
    <property type="entry name" value="RIBOSOME-BINDING FACTOR A, CHLOROPLASTIC-RELATED"/>
    <property type="match status" value="1"/>
</dbReference>
<comment type="subunit">
    <text evidence="2">Monomer. Binds 30S ribosomal subunits, but not 50S ribosomal subunits or 70S ribosomes.</text>
</comment>
<sequence>MRKDRVASVLEREISNIVTQEIRDPRLGFITITSVEVTADLKTAVIYFSSLGDKVESFQTLKRAKGYIRSVLAHRIRLRSVPELEFKIDNSYEYRQRIDELFKKISTDDKEE</sequence>
<evidence type="ECO:0000313" key="3">
    <source>
        <dbReference type="EMBL" id="HEC78933.1"/>
    </source>
</evidence>
<dbReference type="PANTHER" id="PTHR33515:SF1">
    <property type="entry name" value="RIBOSOME-BINDING FACTOR A, CHLOROPLASTIC-RELATED"/>
    <property type="match status" value="1"/>
</dbReference>
<dbReference type="InterPro" id="IPR000238">
    <property type="entry name" value="RbfA"/>
</dbReference>
<dbReference type="InterPro" id="IPR020053">
    <property type="entry name" value="Ribosome-bd_factorA_CS"/>
</dbReference>
<dbReference type="EMBL" id="DRIG01000078">
    <property type="protein sequence ID" value="HEC78933.1"/>
    <property type="molecule type" value="Genomic_DNA"/>
</dbReference>
<dbReference type="HAMAP" id="MF_00003">
    <property type="entry name" value="RbfA"/>
    <property type="match status" value="1"/>
</dbReference>
<dbReference type="Gene3D" id="3.30.300.20">
    <property type="match status" value="1"/>
</dbReference>
<dbReference type="SUPFAM" id="SSF89919">
    <property type="entry name" value="Ribosome-binding factor A, RbfA"/>
    <property type="match status" value="1"/>
</dbReference>
<keyword evidence="2" id="KW-0963">Cytoplasm</keyword>
<protein>
    <recommendedName>
        <fullName evidence="2">Ribosome-binding factor A</fullName>
    </recommendedName>
</protein>
<proteinExistence type="inferred from homology"/>
<comment type="caution">
    <text evidence="3">The sequence shown here is derived from an EMBL/GenBank/DDBJ whole genome shotgun (WGS) entry which is preliminary data.</text>
</comment>
<dbReference type="Proteomes" id="UP000885826">
    <property type="component" value="Unassembled WGS sequence"/>
</dbReference>